<dbReference type="SUPFAM" id="SSF47095">
    <property type="entry name" value="HMG-box"/>
    <property type="match status" value="1"/>
</dbReference>
<evidence type="ECO:0000256" key="2">
    <source>
        <dbReference type="ARBA" id="ARBA00023242"/>
    </source>
</evidence>
<feature type="region of interest" description="Disordered" evidence="4">
    <location>
        <begin position="202"/>
        <end position="275"/>
    </location>
</feature>
<dbReference type="GO" id="GO:0005634">
    <property type="term" value="C:nucleus"/>
    <property type="evidence" value="ECO:0007669"/>
    <property type="project" value="UniProtKB-UniRule"/>
</dbReference>
<dbReference type="EMBL" id="JAAAJA010000005">
    <property type="protein sequence ID" value="KAG0267355.1"/>
    <property type="molecule type" value="Genomic_DNA"/>
</dbReference>
<dbReference type="InterPro" id="IPR036910">
    <property type="entry name" value="HMG_box_dom_sf"/>
</dbReference>
<feature type="compositionally biased region" description="Acidic residues" evidence="4">
    <location>
        <begin position="225"/>
        <end position="239"/>
    </location>
</feature>
<keyword evidence="2 3" id="KW-0539">Nucleus</keyword>
<dbReference type="GO" id="GO:0000978">
    <property type="term" value="F:RNA polymerase II cis-regulatory region sequence-specific DNA binding"/>
    <property type="evidence" value="ECO:0007669"/>
    <property type="project" value="TreeGrafter"/>
</dbReference>
<proteinExistence type="predicted"/>
<reference evidence="6" key="1">
    <citation type="journal article" date="2020" name="Fungal Divers.">
        <title>Resolving the Mortierellaceae phylogeny through synthesis of multi-gene phylogenetics and phylogenomics.</title>
        <authorList>
            <person name="Vandepol N."/>
            <person name="Liber J."/>
            <person name="Desiro A."/>
            <person name="Na H."/>
            <person name="Kennedy M."/>
            <person name="Barry K."/>
            <person name="Grigoriev I.V."/>
            <person name="Miller A.N."/>
            <person name="O'Donnell K."/>
            <person name="Stajich J.E."/>
            <person name="Bonito G."/>
        </authorList>
    </citation>
    <scope>NUCLEOTIDE SEQUENCE</scope>
    <source>
        <strain evidence="6">KOD948</strain>
    </source>
</reference>
<evidence type="ECO:0000259" key="5">
    <source>
        <dbReference type="PROSITE" id="PS50118"/>
    </source>
</evidence>
<dbReference type="Proteomes" id="UP000726737">
    <property type="component" value="Unassembled WGS sequence"/>
</dbReference>
<feature type="region of interest" description="Disordered" evidence="4">
    <location>
        <begin position="1"/>
        <end position="20"/>
    </location>
</feature>
<dbReference type="Pfam" id="PF00505">
    <property type="entry name" value="HMG_box"/>
    <property type="match status" value="1"/>
</dbReference>
<evidence type="ECO:0000256" key="1">
    <source>
        <dbReference type="ARBA" id="ARBA00023125"/>
    </source>
</evidence>
<dbReference type="OrthoDB" id="6247875at2759"/>
<sequence length="462" mass="50041">MPSTTAVKGMSPTKKIPRPPNSFLIYRKEHATRYAGLVATQLSTKLAEAWRKETPERRAYYAMLAEKAKQEHATKYPDYKFTPIKRGTGKRALALAASASAAMKAVGNPTAASKSCGATTTAKSRVAPRTTVQTVPSMDRPRRTIQRPQRFSSGSPYARSSISYRRASASSDLLSSSLLFQTRSTLQWLNNVQATQDEHRIQHSTGSPTFSASSASPTLSYGDSELSDIDAEGEEDEDEIARQITHGASQLIIQENDHSSSSRYERALPSPSYQEDTSLFGVPTYPSLLSMENFEPECLARDDVHWSTMSFESCSVLSTPSMSACSTTSSLSDGYLTPSYEEGSQTLQLPLDTETTASSALPMSTSISSTMMGYCVDTPTTSGLVAPFSTPLYPSMTLSPQVSNIHLSSASLNMPLLTANDDLIVSPVLASCPAALSPLMSHNFLPEQDSSLSYIVGPLEWL</sequence>
<dbReference type="InterPro" id="IPR051356">
    <property type="entry name" value="SOX/SOX-like_TF"/>
</dbReference>
<accession>A0A9P6QIG4</accession>
<dbReference type="AlphaFoldDB" id="A0A9P6QIG4"/>
<evidence type="ECO:0000256" key="4">
    <source>
        <dbReference type="SAM" id="MobiDB-lite"/>
    </source>
</evidence>
<dbReference type="Gene3D" id="1.10.30.10">
    <property type="entry name" value="High mobility group box domain"/>
    <property type="match status" value="1"/>
</dbReference>
<name>A0A9P6QIG4_9FUNG</name>
<feature type="DNA-binding region" description="HMG box" evidence="3">
    <location>
        <begin position="16"/>
        <end position="80"/>
    </location>
</feature>
<dbReference type="PANTHER" id="PTHR45789">
    <property type="entry name" value="FI18025P1"/>
    <property type="match status" value="1"/>
</dbReference>
<feature type="region of interest" description="Disordered" evidence="4">
    <location>
        <begin position="135"/>
        <end position="159"/>
    </location>
</feature>
<keyword evidence="1 3" id="KW-0238">DNA-binding</keyword>
<comment type="caution">
    <text evidence="6">The sequence shown here is derived from an EMBL/GenBank/DDBJ whole genome shotgun (WGS) entry which is preliminary data.</text>
</comment>
<evidence type="ECO:0000313" key="7">
    <source>
        <dbReference type="Proteomes" id="UP000726737"/>
    </source>
</evidence>
<gene>
    <name evidence="6" type="primary">SOX32</name>
    <name evidence="6" type="ORF">BG011_006772</name>
</gene>
<feature type="compositionally biased region" description="Low complexity" evidence="4">
    <location>
        <begin position="204"/>
        <end position="220"/>
    </location>
</feature>
<dbReference type="CDD" id="cd01389">
    <property type="entry name" value="HMG-box_ROX1-like"/>
    <property type="match status" value="1"/>
</dbReference>
<organism evidence="6 7">
    <name type="scientific">Mortierella polycephala</name>
    <dbReference type="NCBI Taxonomy" id="41804"/>
    <lineage>
        <taxon>Eukaryota</taxon>
        <taxon>Fungi</taxon>
        <taxon>Fungi incertae sedis</taxon>
        <taxon>Mucoromycota</taxon>
        <taxon>Mortierellomycotina</taxon>
        <taxon>Mortierellomycetes</taxon>
        <taxon>Mortierellales</taxon>
        <taxon>Mortierellaceae</taxon>
        <taxon>Mortierella</taxon>
    </lineage>
</organism>
<evidence type="ECO:0000256" key="3">
    <source>
        <dbReference type="PROSITE-ProRule" id="PRU00267"/>
    </source>
</evidence>
<feature type="compositionally biased region" description="Basic and acidic residues" evidence="4">
    <location>
        <begin position="255"/>
        <end position="266"/>
    </location>
</feature>
<dbReference type="GO" id="GO:0000981">
    <property type="term" value="F:DNA-binding transcription factor activity, RNA polymerase II-specific"/>
    <property type="evidence" value="ECO:0007669"/>
    <property type="project" value="TreeGrafter"/>
</dbReference>
<dbReference type="PROSITE" id="PS50118">
    <property type="entry name" value="HMG_BOX_2"/>
    <property type="match status" value="1"/>
</dbReference>
<evidence type="ECO:0000313" key="6">
    <source>
        <dbReference type="EMBL" id="KAG0267355.1"/>
    </source>
</evidence>
<dbReference type="SMART" id="SM00398">
    <property type="entry name" value="HMG"/>
    <property type="match status" value="1"/>
</dbReference>
<dbReference type="PANTHER" id="PTHR45789:SF2">
    <property type="entry name" value="FI18025P1"/>
    <property type="match status" value="1"/>
</dbReference>
<feature type="domain" description="HMG box" evidence="5">
    <location>
        <begin position="16"/>
        <end position="80"/>
    </location>
</feature>
<keyword evidence="7" id="KW-1185">Reference proteome</keyword>
<protein>
    <submittedName>
        <fullName evidence="6">Casanova</fullName>
    </submittedName>
</protein>
<dbReference type="InterPro" id="IPR009071">
    <property type="entry name" value="HMG_box_dom"/>
</dbReference>